<dbReference type="GeneID" id="68093783"/>
<evidence type="ECO:0000313" key="2">
    <source>
        <dbReference type="Proteomes" id="UP000816034"/>
    </source>
</evidence>
<dbReference type="EMBL" id="PYSW02000012">
    <property type="protein sequence ID" value="KAG2387733.1"/>
    <property type="molecule type" value="Genomic_DNA"/>
</dbReference>
<name>A0AA88GXY6_NAELO</name>
<sequence>MHEHSNRSAPVKHTVIGLNSDDHNNPTRGPYPPTIVYHDGEKHVFSIQDPIYGNMEFLPELPTCSSITILDIEFSQLLYRLLFTCNAVSRLSKIHQAGAAWLWNVSTWNVTRLEHSIGVMLLIRKLKPLDLEQQLAGLLHDISHTAFSHVIDYMLLNDTDDFHEGIIHDIVNAPNSKFCHHFHTHHENSIDYEYLSNSSIINTEFSSCSNQESLMDILREFKMEHVMDKLMDLKPIIIPC</sequence>
<dbReference type="Proteomes" id="UP000816034">
    <property type="component" value="Unassembled WGS sequence"/>
</dbReference>
<protein>
    <recommendedName>
        <fullName evidence="3">HD domain-containing protein</fullName>
    </recommendedName>
</protein>
<dbReference type="AlphaFoldDB" id="A0AA88GXY6"/>
<dbReference type="InterPro" id="IPR050135">
    <property type="entry name" value="dGTPase-like"/>
</dbReference>
<reference evidence="1 2" key="1">
    <citation type="journal article" date="2018" name="BMC Genomics">
        <title>The genome of Naegleria lovaniensis, the basis for a comparative approach to unravel pathogenicity factors of the human pathogenic amoeba N. fowleri.</title>
        <authorList>
            <person name="Liechti N."/>
            <person name="Schurch N."/>
            <person name="Bruggmann R."/>
            <person name="Wittwer M."/>
        </authorList>
    </citation>
    <scope>NUCLEOTIDE SEQUENCE [LARGE SCALE GENOMIC DNA]</scope>
    <source>
        <strain evidence="1 2">ATCC 30569</strain>
    </source>
</reference>
<evidence type="ECO:0008006" key="3">
    <source>
        <dbReference type="Google" id="ProtNLM"/>
    </source>
</evidence>
<dbReference type="PANTHER" id="PTHR11373:SF41">
    <property type="entry name" value="METAL-DEPENDENT PHOSPHOHYDROLASE"/>
    <property type="match status" value="1"/>
</dbReference>
<evidence type="ECO:0000313" key="1">
    <source>
        <dbReference type="EMBL" id="KAG2387733.1"/>
    </source>
</evidence>
<organism evidence="1 2">
    <name type="scientific">Naegleria lovaniensis</name>
    <name type="common">Amoeba</name>
    <dbReference type="NCBI Taxonomy" id="51637"/>
    <lineage>
        <taxon>Eukaryota</taxon>
        <taxon>Discoba</taxon>
        <taxon>Heterolobosea</taxon>
        <taxon>Tetramitia</taxon>
        <taxon>Eutetramitia</taxon>
        <taxon>Vahlkampfiidae</taxon>
        <taxon>Naegleria</taxon>
    </lineage>
</organism>
<dbReference type="RefSeq" id="XP_044551725.1">
    <property type="nucleotide sequence ID" value="XM_044689125.1"/>
</dbReference>
<dbReference type="InterPro" id="IPR003607">
    <property type="entry name" value="HD/PDEase_dom"/>
</dbReference>
<dbReference type="CDD" id="cd00077">
    <property type="entry name" value="HDc"/>
    <property type="match status" value="1"/>
</dbReference>
<accession>A0AA88GXY6</accession>
<dbReference type="GO" id="GO:0006203">
    <property type="term" value="P:dGTP catabolic process"/>
    <property type="evidence" value="ECO:0007669"/>
    <property type="project" value="TreeGrafter"/>
</dbReference>
<comment type="caution">
    <text evidence="1">The sequence shown here is derived from an EMBL/GenBank/DDBJ whole genome shotgun (WGS) entry which is preliminary data.</text>
</comment>
<dbReference type="SUPFAM" id="SSF109604">
    <property type="entry name" value="HD-domain/PDEase-like"/>
    <property type="match status" value="1"/>
</dbReference>
<gene>
    <name evidence="1" type="ORF">C9374_001327</name>
</gene>
<proteinExistence type="predicted"/>
<dbReference type="PANTHER" id="PTHR11373">
    <property type="entry name" value="DEOXYNUCLEOSIDE TRIPHOSPHATE TRIPHOSPHOHYDROLASE"/>
    <property type="match status" value="1"/>
</dbReference>
<dbReference type="Gene3D" id="1.10.3210.10">
    <property type="entry name" value="Hypothetical protein af1432"/>
    <property type="match status" value="1"/>
</dbReference>
<dbReference type="GO" id="GO:0008832">
    <property type="term" value="F:dGTPase activity"/>
    <property type="evidence" value="ECO:0007669"/>
    <property type="project" value="TreeGrafter"/>
</dbReference>
<keyword evidence="2" id="KW-1185">Reference proteome</keyword>